<keyword evidence="4" id="KW-1133">Transmembrane helix</keyword>
<dbReference type="InterPro" id="IPR032098">
    <property type="entry name" value="Acyltransf_C"/>
</dbReference>
<evidence type="ECO:0000256" key="4">
    <source>
        <dbReference type="SAM" id="Phobius"/>
    </source>
</evidence>
<dbReference type="GO" id="GO:0036149">
    <property type="term" value="P:phosphatidylinositol acyl-chain remodeling"/>
    <property type="evidence" value="ECO:0007669"/>
    <property type="project" value="TreeGrafter"/>
</dbReference>
<name>A0A1X2IID1_9FUNG</name>
<feature type="transmembrane region" description="Helical" evidence="4">
    <location>
        <begin position="20"/>
        <end position="40"/>
    </location>
</feature>
<reference evidence="6 7" key="1">
    <citation type="submission" date="2016-07" db="EMBL/GenBank/DDBJ databases">
        <title>Pervasive Adenine N6-methylation of Active Genes in Fungi.</title>
        <authorList>
            <consortium name="DOE Joint Genome Institute"/>
            <person name="Mondo S.J."/>
            <person name="Dannebaum R.O."/>
            <person name="Kuo R.C."/>
            <person name="Labutti K."/>
            <person name="Haridas S."/>
            <person name="Kuo A."/>
            <person name="Salamov A."/>
            <person name="Ahrendt S.R."/>
            <person name="Lipzen A."/>
            <person name="Sullivan W."/>
            <person name="Andreopoulos W.B."/>
            <person name="Clum A."/>
            <person name="Lindquist E."/>
            <person name="Daum C."/>
            <person name="Ramamoorthy G.K."/>
            <person name="Gryganskyi A."/>
            <person name="Culley D."/>
            <person name="Magnuson J.K."/>
            <person name="James T.Y."/>
            <person name="O'Malley M.A."/>
            <person name="Stajich J.E."/>
            <person name="Spatafora J.W."/>
            <person name="Visel A."/>
            <person name="Grigoriev I.V."/>
        </authorList>
    </citation>
    <scope>NUCLEOTIDE SEQUENCE [LARGE SCALE GENOMIC DNA]</scope>
    <source>
        <strain evidence="6 7">NRRL 1336</strain>
    </source>
</reference>
<keyword evidence="3 6" id="KW-0012">Acyltransferase</keyword>
<dbReference type="GO" id="GO:0005783">
    <property type="term" value="C:endoplasmic reticulum"/>
    <property type="evidence" value="ECO:0007669"/>
    <property type="project" value="TreeGrafter"/>
</dbReference>
<dbReference type="GO" id="GO:0016746">
    <property type="term" value="F:acyltransferase activity"/>
    <property type="evidence" value="ECO:0007669"/>
    <property type="project" value="UniProtKB-KW"/>
</dbReference>
<dbReference type="Proteomes" id="UP000193560">
    <property type="component" value="Unassembled WGS sequence"/>
</dbReference>
<evidence type="ECO:0000313" key="7">
    <source>
        <dbReference type="Proteomes" id="UP000193560"/>
    </source>
</evidence>
<protein>
    <submittedName>
        <fullName evidence="6">Acyltransferase-domain-containing protein</fullName>
    </submittedName>
</protein>
<sequence>MPTKWSLQILINILVVNFGLFFQTTCVLLGQILSLPLYYFGPRHIYLQYITYVLELWSQTLVAVIQYFAPSSMVITIDDSCLRDNNDISSPSATLDTLIQRNKNGNITKLDFPERIIVTINHQTYADWAYVWCVAFLAKAHGVMKIILKDSLRNLPVYGLAMDFCEFIFMSRKLATDQHTIVDNLTRSKEDKRPLWLLVCPEGTIISENTRKKSKDYAEKNDVKDTRHALLPRSSGLRICMQSLGDSVDWLYDFTIGYSDIRPGDYPEDIYTIPNIFFFNKQPKKLHVHIRRFHIKDIPYNNETEFSKWMYQRWYEKDDLLAYFYKEGQFPENHQHAIQDLDIAATKTAPSTSSSSKENTINPNTFTVPIEQSDLWKMAIPASFLLPYLLLIVATWCFGKYLYSYIY</sequence>
<dbReference type="InterPro" id="IPR002123">
    <property type="entry name" value="Plipid/glycerol_acylTrfase"/>
</dbReference>
<evidence type="ECO:0000256" key="2">
    <source>
        <dbReference type="ARBA" id="ARBA00022679"/>
    </source>
</evidence>
<comment type="similarity">
    <text evidence="1">Belongs to the 1-acyl-sn-glycerol-3-phosphate acyltransferase family.</text>
</comment>
<evidence type="ECO:0000256" key="3">
    <source>
        <dbReference type="ARBA" id="ARBA00023315"/>
    </source>
</evidence>
<gene>
    <name evidence="6" type="ORF">BCR42DRAFT_450877</name>
</gene>
<accession>A0A1X2IID1</accession>
<keyword evidence="7" id="KW-1185">Reference proteome</keyword>
<keyword evidence="4" id="KW-0472">Membrane</keyword>
<proteinExistence type="inferred from homology"/>
<evidence type="ECO:0000259" key="5">
    <source>
        <dbReference type="SMART" id="SM00563"/>
    </source>
</evidence>
<keyword evidence="2 6" id="KW-0808">Transferase</keyword>
<dbReference type="SMART" id="SM00563">
    <property type="entry name" value="PlsC"/>
    <property type="match status" value="1"/>
</dbReference>
<dbReference type="PANTHER" id="PTHR10983:SF16">
    <property type="entry name" value="LYSOCARDIOLIPIN ACYLTRANSFERASE 1"/>
    <property type="match status" value="1"/>
</dbReference>
<comment type="caution">
    <text evidence="6">The sequence shown here is derived from an EMBL/GenBank/DDBJ whole genome shotgun (WGS) entry which is preliminary data.</text>
</comment>
<feature type="domain" description="Phospholipid/glycerol acyltransferase" evidence="5">
    <location>
        <begin position="116"/>
        <end position="238"/>
    </location>
</feature>
<dbReference type="PANTHER" id="PTHR10983">
    <property type="entry name" value="1-ACYLGLYCEROL-3-PHOSPHATE ACYLTRANSFERASE-RELATED"/>
    <property type="match status" value="1"/>
</dbReference>
<evidence type="ECO:0000256" key="1">
    <source>
        <dbReference type="ARBA" id="ARBA00008655"/>
    </source>
</evidence>
<organism evidence="6 7">
    <name type="scientific">Absidia repens</name>
    <dbReference type="NCBI Taxonomy" id="90262"/>
    <lineage>
        <taxon>Eukaryota</taxon>
        <taxon>Fungi</taxon>
        <taxon>Fungi incertae sedis</taxon>
        <taxon>Mucoromycota</taxon>
        <taxon>Mucoromycotina</taxon>
        <taxon>Mucoromycetes</taxon>
        <taxon>Mucorales</taxon>
        <taxon>Cunninghamellaceae</taxon>
        <taxon>Absidia</taxon>
    </lineage>
</organism>
<dbReference type="EMBL" id="MCGE01000010">
    <property type="protein sequence ID" value="ORZ17060.1"/>
    <property type="molecule type" value="Genomic_DNA"/>
</dbReference>
<evidence type="ECO:0000313" key="6">
    <source>
        <dbReference type="EMBL" id="ORZ17060.1"/>
    </source>
</evidence>
<keyword evidence="4" id="KW-0812">Transmembrane</keyword>
<dbReference type="Pfam" id="PF01553">
    <property type="entry name" value="Acyltransferase"/>
    <property type="match status" value="1"/>
</dbReference>
<dbReference type="STRING" id="90262.A0A1X2IID1"/>
<dbReference type="Pfam" id="PF16076">
    <property type="entry name" value="Acyltransf_C"/>
    <property type="match status" value="1"/>
</dbReference>
<dbReference type="AlphaFoldDB" id="A0A1X2IID1"/>
<dbReference type="OrthoDB" id="189226at2759"/>
<dbReference type="SUPFAM" id="SSF69593">
    <property type="entry name" value="Glycerol-3-phosphate (1)-acyltransferase"/>
    <property type="match status" value="1"/>
</dbReference>
<dbReference type="CDD" id="cd07990">
    <property type="entry name" value="LPLAT_LCLAT1-like"/>
    <property type="match status" value="1"/>
</dbReference>
<feature type="transmembrane region" description="Helical" evidence="4">
    <location>
        <begin position="385"/>
        <end position="403"/>
    </location>
</feature>